<dbReference type="InterPro" id="IPR001608">
    <property type="entry name" value="Ala_racemase_N"/>
</dbReference>
<evidence type="ECO:0000256" key="1">
    <source>
        <dbReference type="ARBA" id="ARBA00022898"/>
    </source>
</evidence>
<dbReference type="PANTHER" id="PTHR10146:SF14">
    <property type="entry name" value="PYRIDOXAL PHOSPHATE HOMEOSTASIS PROTEIN"/>
    <property type="match status" value="1"/>
</dbReference>
<organism evidence="5 6">
    <name type="scientific">Citricoccus zhacaiensis</name>
    <dbReference type="NCBI Taxonomy" id="489142"/>
    <lineage>
        <taxon>Bacteria</taxon>
        <taxon>Bacillati</taxon>
        <taxon>Actinomycetota</taxon>
        <taxon>Actinomycetes</taxon>
        <taxon>Micrococcales</taxon>
        <taxon>Micrococcaceae</taxon>
        <taxon>Citricoccus</taxon>
    </lineage>
</organism>
<evidence type="ECO:0000256" key="2">
    <source>
        <dbReference type="HAMAP-Rule" id="MF_02087"/>
    </source>
</evidence>
<dbReference type="Pfam" id="PF01168">
    <property type="entry name" value="Ala_racemase_N"/>
    <property type="match status" value="1"/>
</dbReference>
<dbReference type="EMBL" id="BMLQ01000006">
    <property type="protein sequence ID" value="GGO46929.1"/>
    <property type="molecule type" value="Genomic_DNA"/>
</dbReference>
<accession>A0ABQ2M4Y3</accession>
<protein>
    <recommendedName>
        <fullName evidence="2">Pyridoxal phosphate homeostasis protein</fullName>
        <shortName evidence="2">PLP homeostasis protein</shortName>
    </recommendedName>
</protein>
<dbReference type="Proteomes" id="UP000642509">
    <property type="component" value="Unassembled WGS sequence"/>
</dbReference>
<evidence type="ECO:0000313" key="5">
    <source>
        <dbReference type="EMBL" id="GGO46929.1"/>
    </source>
</evidence>
<dbReference type="SUPFAM" id="SSF51419">
    <property type="entry name" value="PLP-binding barrel"/>
    <property type="match status" value="1"/>
</dbReference>
<comment type="function">
    <text evidence="2">Pyridoxal 5'-phosphate (PLP)-binding protein, which is involved in PLP homeostasis.</text>
</comment>
<dbReference type="PANTHER" id="PTHR10146">
    <property type="entry name" value="PROLINE SYNTHETASE CO-TRANSCRIBED BACTERIAL HOMOLOG PROTEIN"/>
    <property type="match status" value="1"/>
</dbReference>
<name>A0ABQ2M4Y3_9MICC</name>
<sequence>MKATKATKAVKAVKAVKAAKDEFTGMTDTDHPQDERTAELGRSLAAVHRRIAAAVEAAGRQDSPDLVVVTKFHPAADVRRLYACGVRHVGENRDQEARGKAAEVADLAEAGLEWHFIGQLQSNKAKYVVRYASAVHSVDRVSLVEALSSAMDREQGRRRETGESMRPPMDCLIQVDLDDRAATDRPPGIGSRGGAHPDEVSGLAAAISQAEGLRLRGVMAVAPVGLDPAPAFQLLRQISGAVSSAHPEATWISAGMSQDLEQAVAAGATHLRIGTDVLGPRPDVG</sequence>
<comment type="similarity">
    <text evidence="2 3">Belongs to the pyridoxal phosphate-binding protein YggS/PROSC family.</text>
</comment>
<feature type="domain" description="Alanine racemase N-terminal" evidence="4">
    <location>
        <begin position="44"/>
        <end position="282"/>
    </location>
</feature>
<dbReference type="PROSITE" id="PS01211">
    <property type="entry name" value="UPF0001"/>
    <property type="match status" value="1"/>
</dbReference>
<evidence type="ECO:0000256" key="3">
    <source>
        <dbReference type="RuleBase" id="RU004514"/>
    </source>
</evidence>
<dbReference type="Gene3D" id="3.20.20.10">
    <property type="entry name" value="Alanine racemase"/>
    <property type="match status" value="1"/>
</dbReference>
<comment type="caution">
    <text evidence="5">The sequence shown here is derived from an EMBL/GenBank/DDBJ whole genome shotgun (WGS) entry which is preliminary data.</text>
</comment>
<proteinExistence type="inferred from homology"/>
<dbReference type="CDD" id="cd00635">
    <property type="entry name" value="PLPDE_III_YBL036c_like"/>
    <property type="match status" value="1"/>
</dbReference>
<evidence type="ECO:0000259" key="4">
    <source>
        <dbReference type="Pfam" id="PF01168"/>
    </source>
</evidence>
<reference evidence="6" key="1">
    <citation type="journal article" date="2019" name="Int. J. Syst. Evol. Microbiol.">
        <title>The Global Catalogue of Microorganisms (GCM) 10K type strain sequencing project: providing services to taxonomists for standard genome sequencing and annotation.</title>
        <authorList>
            <consortium name="The Broad Institute Genomics Platform"/>
            <consortium name="The Broad Institute Genome Sequencing Center for Infectious Disease"/>
            <person name="Wu L."/>
            <person name="Ma J."/>
        </authorList>
    </citation>
    <scope>NUCLEOTIDE SEQUENCE [LARGE SCALE GENOMIC DNA]</scope>
    <source>
        <strain evidence="6">CGMCC 1.7064</strain>
    </source>
</reference>
<dbReference type="InterPro" id="IPR011078">
    <property type="entry name" value="PyrdxlP_homeostasis"/>
</dbReference>
<keyword evidence="6" id="KW-1185">Reference proteome</keyword>
<dbReference type="InterPro" id="IPR029066">
    <property type="entry name" value="PLP-binding_barrel"/>
</dbReference>
<dbReference type="HAMAP" id="MF_02087">
    <property type="entry name" value="PLP_homeostasis"/>
    <property type="match status" value="1"/>
</dbReference>
<evidence type="ECO:0000313" key="6">
    <source>
        <dbReference type="Proteomes" id="UP000642509"/>
    </source>
</evidence>
<feature type="modified residue" description="N6-(pyridoxal phosphate)lysine" evidence="2">
    <location>
        <position position="71"/>
    </location>
</feature>
<gene>
    <name evidence="5" type="ORF">GCM10010977_23040</name>
</gene>
<keyword evidence="1 2" id="KW-0663">Pyridoxal phosphate</keyword>
<dbReference type="NCBIfam" id="TIGR00044">
    <property type="entry name" value="YggS family pyridoxal phosphate-dependent enzyme"/>
    <property type="match status" value="1"/>
</dbReference>